<dbReference type="Pfam" id="PF03572">
    <property type="entry name" value="Peptidase_S41"/>
    <property type="match status" value="1"/>
</dbReference>
<proteinExistence type="predicted"/>
<gene>
    <name evidence="2" type="ORF">M5J20_00830</name>
</gene>
<reference evidence="2" key="1">
    <citation type="submission" date="2022-05" db="EMBL/GenBank/DDBJ databases">
        <title>Corynebacterium sp. TA-R-1 sp. nov., isolated from human feces.</title>
        <authorList>
            <person name="Shamsuzzaman M."/>
            <person name="Dahal R.H."/>
        </authorList>
    </citation>
    <scope>NUCLEOTIDE SEQUENCE</scope>
    <source>
        <strain evidence="2">TA-R-1</strain>
    </source>
</reference>
<dbReference type="EMBL" id="JAMFTQ010000001">
    <property type="protein sequence ID" value="MCP1386747.1"/>
    <property type="molecule type" value="Genomic_DNA"/>
</dbReference>
<name>A0ABT1G203_9CORY</name>
<dbReference type="InterPro" id="IPR029045">
    <property type="entry name" value="ClpP/crotonase-like_dom_sf"/>
</dbReference>
<sequence length="333" mass="34708">MGNARKLRRALGAVALVLLVLAGAGLYVYGPVLSAKLTGQARFLGTDTPKRYTETVLQLTDLGVYAGSPEYVEAREAALDAARTASSREELYPLLDAAVAAAGGKHSALLRAGDETAGSEGTDSTRFAGVEMDGNVAFAAVPEISRHEDGQRYADTLGEGLTRARDGGACGAIVDLRGNTGGNMYPMLAGVSPLLPDGPAFFFQFQAGEMPIEIDGNSVTPAGTALSQPVGKWEVPLAVLVDDHTASSGEAVMLAFRGLDRSRSFGSPTAGYASSNSVFDFPDGSALLITQAWDKARTGEVFGEDPVPPDTDVRLSGTVPAAKDWLRAEYGCS</sequence>
<evidence type="ECO:0000313" key="2">
    <source>
        <dbReference type="EMBL" id="MCP1386747.1"/>
    </source>
</evidence>
<dbReference type="SUPFAM" id="SSF52096">
    <property type="entry name" value="ClpP/crotonase"/>
    <property type="match status" value="1"/>
</dbReference>
<dbReference type="Gene3D" id="3.90.226.10">
    <property type="entry name" value="2-enoyl-CoA Hydratase, Chain A, domain 1"/>
    <property type="match status" value="1"/>
</dbReference>
<organism evidence="2 3">
    <name type="scientific">Corynebacterium stercoris</name>
    <dbReference type="NCBI Taxonomy" id="2943490"/>
    <lineage>
        <taxon>Bacteria</taxon>
        <taxon>Bacillati</taxon>
        <taxon>Actinomycetota</taxon>
        <taxon>Actinomycetes</taxon>
        <taxon>Mycobacteriales</taxon>
        <taxon>Corynebacteriaceae</taxon>
        <taxon>Corynebacterium</taxon>
    </lineage>
</organism>
<keyword evidence="3" id="KW-1185">Reference proteome</keyword>
<dbReference type="PANTHER" id="PTHR32060:SF30">
    <property type="entry name" value="CARBOXY-TERMINAL PROCESSING PROTEASE CTPA"/>
    <property type="match status" value="1"/>
</dbReference>
<feature type="domain" description="Tail specific protease" evidence="1">
    <location>
        <begin position="87"/>
        <end position="314"/>
    </location>
</feature>
<dbReference type="Proteomes" id="UP001204000">
    <property type="component" value="Unassembled WGS sequence"/>
</dbReference>
<evidence type="ECO:0000259" key="1">
    <source>
        <dbReference type="SMART" id="SM00245"/>
    </source>
</evidence>
<dbReference type="InterPro" id="IPR005151">
    <property type="entry name" value="Tail-specific_protease"/>
</dbReference>
<dbReference type="SMART" id="SM00245">
    <property type="entry name" value="TSPc"/>
    <property type="match status" value="1"/>
</dbReference>
<dbReference type="RefSeq" id="WP_253575445.1">
    <property type="nucleotide sequence ID" value="NZ_JAMFTQ010000001.1"/>
</dbReference>
<comment type="caution">
    <text evidence="2">The sequence shown here is derived from an EMBL/GenBank/DDBJ whole genome shotgun (WGS) entry which is preliminary data.</text>
</comment>
<evidence type="ECO:0000313" key="3">
    <source>
        <dbReference type="Proteomes" id="UP001204000"/>
    </source>
</evidence>
<protein>
    <submittedName>
        <fullName evidence="2">S41 family peptidase</fullName>
    </submittedName>
</protein>
<dbReference type="PANTHER" id="PTHR32060">
    <property type="entry name" value="TAIL-SPECIFIC PROTEASE"/>
    <property type="match status" value="1"/>
</dbReference>
<accession>A0ABT1G203</accession>